<evidence type="ECO:0000313" key="2">
    <source>
        <dbReference type="EMBL" id="MDR0182356.1"/>
    </source>
</evidence>
<name>A0ABU1CAY1_9GAMM</name>
<dbReference type="RefSeq" id="WP_309261502.1">
    <property type="nucleotide sequence ID" value="NZ_JARUHG010000001.1"/>
</dbReference>
<proteinExistence type="predicted"/>
<sequence length="145" mass="15926">MVVATIARSLLISVRNGAVRIATRREGQRSKASDRNTNAMRRGDSFRQAANLTSRDVFAGSYAPHRIGEWTMPHEIFSAYDDAGNRYTIHVRRTLIETRGAGERRVVEGLRSYHLSDGAAVDRIDAESFAIAASGVALKLRPAGI</sequence>
<comment type="caution">
    <text evidence="2">The sequence shown here is derived from an EMBL/GenBank/DDBJ whole genome shotgun (WGS) entry which is preliminary data.</text>
</comment>
<feature type="compositionally biased region" description="Basic and acidic residues" evidence="1">
    <location>
        <begin position="23"/>
        <end position="34"/>
    </location>
</feature>
<dbReference type="Proteomes" id="UP001233535">
    <property type="component" value="Unassembled WGS sequence"/>
</dbReference>
<gene>
    <name evidence="2" type="ORF">P8609_05135</name>
</gene>
<reference evidence="2 3" key="1">
    <citation type="submission" date="2023-04" db="EMBL/GenBank/DDBJ databases">
        <title>Lysobacter sp. strain UC isolated from soil sample.</title>
        <authorList>
            <person name="Choksket S."/>
            <person name="Harshvardhan F."/>
            <person name="Rana R."/>
            <person name="Patil P.B."/>
            <person name="Korpole S."/>
        </authorList>
    </citation>
    <scope>NUCLEOTIDE SEQUENCE [LARGE SCALE GENOMIC DNA]</scope>
    <source>
        <strain evidence="2 3">UC</strain>
    </source>
</reference>
<keyword evidence="3" id="KW-1185">Reference proteome</keyword>
<accession>A0ABU1CAY1</accession>
<evidence type="ECO:0000256" key="1">
    <source>
        <dbReference type="SAM" id="MobiDB-lite"/>
    </source>
</evidence>
<evidence type="ECO:0000313" key="3">
    <source>
        <dbReference type="Proteomes" id="UP001233535"/>
    </source>
</evidence>
<protein>
    <submittedName>
        <fullName evidence="2">Uncharacterized protein</fullName>
    </submittedName>
</protein>
<dbReference type="EMBL" id="JARUHG010000001">
    <property type="protein sequence ID" value="MDR0182356.1"/>
    <property type="molecule type" value="Genomic_DNA"/>
</dbReference>
<organism evidence="2 3">
    <name type="scientific">Lysobacter arvi</name>
    <dbReference type="NCBI Taxonomy" id="3038776"/>
    <lineage>
        <taxon>Bacteria</taxon>
        <taxon>Pseudomonadati</taxon>
        <taxon>Pseudomonadota</taxon>
        <taxon>Gammaproteobacteria</taxon>
        <taxon>Lysobacterales</taxon>
        <taxon>Lysobacteraceae</taxon>
        <taxon>Lysobacter</taxon>
    </lineage>
</organism>
<feature type="region of interest" description="Disordered" evidence="1">
    <location>
        <begin position="23"/>
        <end position="42"/>
    </location>
</feature>